<dbReference type="RefSeq" id="WP_188805156.1">
    <property type="nucleotide sequence ID" value="NZ_BMOK01000022.1"/>
</dbReference>
<dbReference type="Pfam" id="PF05977">
    <property type="entry name" value="MFS_3"/>
    <property type="match status" value="1"/>
</dbReference>
<feature type="transmembrane region" description="Helical" evidence="7">
    <location>
        <begin position="12"/>
        <end position="36"/>
    </location>
</feature>
<sequence>MLDLFKNKNFVSLLSARFITNIGDSMYYIAAMWLVYKLGGSAFYSGVAGFLTTFPSALSFLTGPIVNRSSIKKLLIFSQLTQALLLSFIPIAFLTGKLSVLLVLFIMPIVSFLNQFSFPAENALLPRILPKDARVKGNSLMSFAYEGSTIMFSAISGILVALIGAVMLYMADIATFMIAALLFAGLKLPKLAPKERQPVPNAVSHYFTDLKEGFSFITHSVVGKLLIGSAPLNFATNALVAILPAYADRIGGSSMYGFLLAGLSIGSLAGALMANPFQKCPFGAFMIVGFSLGSVCWLLSAIIPIFLFKAIFLGAAFSTIGAINVLSFSFLQNTVPENFLARSFTVTSSISISLSPAGALIGGLLASKFGSSVIYTLLSFSMIFFAVYVLCIRSLRSLPSIDSAKLKQI</sequence>
<evidence type="ECO:0000256" key="7">
    <source>
        <dbReference type="SAM" id="Phobius"/>
    </source>
</evidence>
<protein>
    <submittedName>
        <fullName evidence="8">MFS transporter</fullName>
    </submittedName>
</protein>
<keyword evidence="4 7" id="KW-0812">Transmembrane</keyword>
<dbReference type="InterPro" id="IPR010290">
    <property type="entry name" value="TM_effector"/>
</dbReference>
<feature type="transmembrane region" description="Helical" evidence="7">
    <location>
        <begin position="284"/>
        <end position="305"/>
    </location>
</feature>
<name>A0A917SB26_9BACL</name>
<feature type="transmembrane region" description="Helical" evidence="7">
    <location>
        <begin position="139"/>
        <end position="160"/>
    </location>
</feature>
<keyword evidence="3" id="KW-1003">Cell membrane</keyword>
<evidence type="ECO:0000313" key="8">
    <source>
        <dbReference type="EMBL" id="GGL65374.1"/>
    </source>
</evidence>
<evidence type="ECO:0000256" key="6">
    <source>
        <dbReference type="ARBA" id="ARBA00023136"/>
    </source>
</evidence>
<dbReference type="CDD" id="cd06173">
    <property type="entry name" value="MFS_MefA_like"/>
    <property type="match status" value="1"/>
</dbReference>
<evidence type="ECO:0000313" key="9">
    <source>
        <dbReference type="Proteomes" id="UP000654670"/>
    </source>
</evidence>
<dbReference type="AlphaFoldDB" id="A0A917SB26"/>
<evidence type="ECO:0000256" key="2">
    <source>
        <dbReference type="ARBA" id="ARBA00022448"/>
    </source>
</evidence>
<feature type="transmembrane region" description="Helical" evidence="7">
    <location>
        <begin position="42"/>
        <end position="62"/>
    </location>
</feature>
<dbReference type="PANTHER" id="PTHR23513">
    <property type="entry name" value="INTEGRAL MEMBRANE EFFLUX PROTEIN-RELATED"/>
    <property type="match status" value="1"/>
</dbReference>
<comment type="subcellular location">
    <subcellularLocation>
        <location evidence="1">Cell membrane</location>
        <topology evidence="1">Multi-pass membrane protein</topology>
    </subcellularLocation>
</comment>
<dbReference type="EMBL" id="BMOK01000022">
    <property type="protein sequence ID" value="GGL65374.1"/>
    <property type="molecule type" value="Genomic_DNA"/>
</dbReference>
<proteinExistence type="predicted"/>
<evidence type="ECO:0000256" key="1">
    <source>
        <dbReference type="ARBA" id="ARBA00004651"/>
    </source>
</evidence>
<dbReference type="SUPFAM" id="SSF103473">
    <property type="entry name" value="MFS general substrate transporter"/>
    <property type="match status" value="1"/>
</dbReference>
<feature type="transmembrane region" description="Helical" evidence="7">
    <location>
        <begin position="225"/>
        <end position="247"/>
    </location>
</feature>
<dbReference type="PANTHER" id="PTHR23513:SF6">
    <property type="entry name" value="MAJOR FACILITATOR SUPERFAMILY ASSOCIATED DOMAIN-CONTAINING PROTEIN"/>
    <property type="match status" value="1"/>
</dbReference>
<keyword evidence="9" id="KW-1185">Reference proteome</keyword>
<comment type="caution">
    <text evidence="8">The sequence shown here is derived from an EMBL/GenBank/DDBJ whole genome shotgun (WGS) entry which is preliminary data.</text>
</comment>
<reference evidence="8" key="2">
    <citation type="submission" date="2020-09" db="EMBL/GenBank/DDBJ databases">
        <authorList>
            <person name="Sun Q."/>
            <person name="Ohkuma M."/>
        </authorList>
    </citation>
    <scope>NUCLEOTIDE SEQUENCE</scope>
    <source>
        <strain evidence="8">JCM 15325</strain>
    </source>
</reference>
<dbReference type="Proteomes" id="UP000654670">
    <property type="component" value="Unassembled WGS sequence"/>
</dbReference>
<feature type="transmembrane region" description="Helical" evidence="7">
    <location>
        <begin position="311"/>
        <end position="331"/>
    </location>
</feature>
<feature type="transmembrane region" description="Helical" evidence="7">
    <location>
        <begin position="343"/>
        <end position="366"/>
    </location>
</feature>
<keyword evidence="6 7" id="KW-0472">Membrane</keyword>
<gene>
    <name evidence="8" type="ORF">GCM10007968_31740</name>
</gene>
<dbReference type="InterPro" id="IPR036259">
    <property type="entry name" value="MFS_trans_sf"/>
</dbReference>
<dbReference type="Gene3D" id="1.20.1250.20">
    <property type="entry name" value="MFS general substrate transporter like domains"/>
    <property type="match status" value="1"/>
</dbReference>
<feature type="transmembrane region" description="Helical" evidence="7">
    <location>
        <begin position="372"/>
        <end position="391"/>
    </location>
</feature>
<reference evidence="8" key="1">
    <citation type="journal article" date="2014" name="Int. J. Syst. Evol. Microbiol.">
        <title>Complete genome sequence of Corynebacterium casei LMG S-19264T (=DSM 44701T), isolated from a smear-ripened cheese.</title>
        <authorList>
            <consortium name="US DOE Joint Genome Institute (JGI-PGF)"/>
            <person name="Walter F."/>
            <person name="Albersmeier A."/>
            <person name="Kalinowski J."/>
            <person name="Ruckert C."/>
        </authorList>
    </citation>
    <scope>NUCLEOTIDE SEQUENCE</scope>
    <source>
        <strain evidence="8">JCM 15325</strain>
    </source>
</reference>
<keyword evidence="5 7" id="KW-1133">Transmembrane helix</keyword>
<evidence type="ECO:0000256" key="4">
    <source>
        <dbReference type="ARBA" id="ARBA00022692"/>
    </source>
</evidence>
<evidence type="ECO:0000256" key="5">
    <source>
        <dbReference type="ARBA" id="ARBA00022989"/>
    </source>
</evidence>
<evidence type="ECO:0000256" key="3">
    <source>
        <dbReference type="ARBA" id="ARBA00022475"/>
    </source>
</evidence>
<keyword evidence="2" id="KW-0813">Transport</keyword>
<feature type="transmembrane region" description="Helical" evidence="7">
    <location>
        <begin position="253"/>
        <end position="272"/>
    </location>
</feature>
<organism evidence="8 9">
    <name type="scientific">Sporolactobacillus putidus</name>
    <dbReference type="NCBI Taxonomy" id="492735"/>
    <lineage>
        <taxon>Bacteria</taxon>
        <taxon>Bacillati</taxon>
        <taxon>Bacillota</taxon>
        <taxon>Bacilli</taxon>
        <taxon>Bacillales</taxon>
        <taxon>Sporolactobacillaceae</taxon>
        <taxon>Sporolactobacillus</taxon>
    </lineage>
</organism>
<accession>A0A917SB26</accession>
<dbReference type="GO" id="GO:0005886">
    <property type="term" value="C:plasma membrane"/>
    <property type="evidence" value="ECO:0007669"/>
    <property type="project" value="UniProtKB-SubCell"/>
</dbReference>